<accession>A0A0F9A2E6</accession>
<dbReference type="AlphaFoldDB" id="A0A0F9A2E6"/>
<evidence type="ECO:0000313" key="1">
    <source>
        <dbReference type="EMBL" id="KKK72789.1"/>
    </source>
</evidence>
<organism evidence="1">
    <name type="scientific">marine sediment metagenome</name>
    <dbReference type="NCBI Taxonomy" id="412755"/>
    <lineage>
        <taxon>unclassified sequences</taxon>
        <taxon>metagenomes</taxon>
        <taxon>ecological metagenomes</taxon>
    </lineage>
</organism>
<feature type="non-terminal residue" evidence="1">
    <location>
        <position position="1"/>
    </location>
</feature>
<protein>
    <submittedName>
        <fullName evidence="1">Uncharacterized protein</fullName>
    </submittedName>
</protein>
<name>A0A0F9A2E6_9ZZZZ</name>
<dbReference type="EMBL" id="LAZR01057082">
    <property type="protein sequence ID" value="KKK72789.1"/>
    <property type="molecule type" value="Genomic_DNA"/>
</dbReference>
<reference evidence="1" key="1">
    <citation type="journal article" date="2015" name="Nature">
        <title>Complex archaea that bridge the gap between prokaryotes and eukaryotes.</title>
        <authorList>
            <person name="Spang A."/>
            <person name="Saw J.H."/>
            <person name="Jorgensen S.L."/>
            <person name="Zaremba-Niedzwiedzka K."/>
            <person name="Martijn J."/>
            <person name="Lind A.E."/>
            <person name="van Eijk R."/>
            <person name="Schleper C."/>
            <person name="Guy L."/>
            <person name="Ettema T.J."/>
        </authorList>
    </citation>
    <scope>NUCLEOTIDE SEQUENCE</scope>
</reference>
<sequence>DIPDYENHPFFLRLARSDVTLEVPADQTATEILARNGVAVDVK</sequence>
<proteinExistence type="predicted"/>
<comment type="caution">
    <text evidence="1">The sequence shown here is derived from an EMBL/GenBank/DDBJ whole genome shotgun (WGS) entry which is preliminary data.</text>
</comment>
<gene>
    <name evidence="1" type="ORF">LCGC14_2900350</name>
</gene>